<dbReference type="Gene3D" id="3.30.9.10">
    <property type="entry name" value="D-Amino Acid Oxidase, subunit A, domain 2"/>
    <property type="match status" value="1"/>
</dbReference>
<dbReference type="AlphaFoldDB" id="A0A8H7VGN3"/>
<feature type="domain" description="FAD dependent oxidoreductase" evidence="1">
    <location>
        <begin position="31"/>
        <end position="405"/>
    </location>
</feature>
<dbReference type="Proteomes" id="UP000646827">
    <property type="component" value="Unassembled WGS sequence"/>
</dbReference>
<dbReference type="EMBL" id="JAEPRB010000087">
    <property type="protein sequence ID" value="KAG2222276.1"/>
    <property type="molecule type" value="Genomic_DNA"/>
</dbReference>
<reference evidence="2 3" key="1">
    <citation type="submission" date="2020-12" db="EMBL/GenBank/DDBJ databases">
        <title>Metabolic potential, ecology and presence of endohyphal bacteria is reflected in genomic diversity of Mucoromycotina.</title>
        <authorList>
            <person name="Muszewska A."/>
            <person name="Okrasinska A."/>
            <person name="Steczkiewicz K."/>
            <person name="Drgas O."/>
            <person name="Orlowska M."/>
            <person name="Perlinska-Lenart U."/>
            <person name="Aleksandrzak-Piekarczyk T."/>
            <person name="Szatraj K."/>
            <person name="Zielenkiewicz U."/>
            <person name="Pilsyk S."/>
            <person name="Malc E."/>
            <person name="Mieczkowski P."/>
            <person name="Kruszewska J.S."/>
            <person name="Biernat P."/>
            <person name="Pawlowska J."/>
        </authorList>
    </citation>
    <scope>NUCLEOTIDE SEQUENCE [LARGE SCALE GENOMIC DNA]</scope>
    <source>
        <strain evidence="2 3">CBS 142.35</strain>
    </source>
</reference>
<dbReference type="PANTHER" id="PTHR13847:SF260">
    <property type="entry name" value="FAD DEPENDENT OXIDOREDUCTASE DOMAIN-CONTAINING PROTEIN"/>
    <property type="match status" value="1"/>
</dbReference>
<comment type="caution">
    <text evidence="2">The sequence shown here is derived from an EMBL/GenBank/DDBJ whole genome shotgun (WGS) entry which is preliminary data.</text>
</comment>
<dbReference type="PANTHER" id="PTHR13847">
    <property type="entry name" value="SARCOSINE DEHYDROGENASE-RELATED"/>
    <property type="match status" value="1"/>
</dbReference>
<name>A0A8H7VGN3_9FUNG</name>
<dbReference type="Gene3D" id="3.50.50.60">
    <property type="entry name" value="FAD/NAD(P)-binding domain"/>
    <property type="match status" value="1"/>
</dbReference>
<evidence type="ECO:0000259" key="1">
    <source>
        <dbReference type="Pfam" id="PF01266"/>
    </source>
</evidence>
<dbReference type="GO" id="GO:0005737">
    <property type="term" value="C:cytoplasm"/>
    <property type="evidence" value="ECO:0007669"/>
    <property type="project" value="TreeGrafter"/>
</dbReference>
<dbReference type="InterPro" id="IPR006076">
    <property type="entry name" value="FAD-dep_OxRdtase"/>
</dbReference>
<dbReference type="InterPro" id="IPR036188">
    <property type="entry name" value="FAD/NAD-bd_sf"/>
</dbReference>
<evidence type="ECO:0000313" key="2">
    <source>
        <dbReference type="EMBL" id="KAG2222276.1"/>
    </source>
</evidence>
<proteinExistence type="predicted"/>
<gene>
    <name evidence="2" type="ORF">INT45_006955</name>
</gene>
<sequence length="438" mass="48488">MHLNPISTQSYWLNGAPFQMASNEPLPSKADIVIIGAGLTGLSTAYWLQQLQPNLKIIVADARGVASGATGRNGGICSPGLNDDFDGVVSAYGAESAQRLVEFDYRNVDMLSEFLKKYADNDKGFFDPELTWTKGTIIAWSTAEEAEESRSSAETLCQKIDDMRIMSPEELKQIPGFESFQYGGLHIKTTALAWAAKIVFCLARYVSAKGGIHIATHTKIENVEWDEKRAINTVYTSRGVVEAPRVAFCTNAWTARLFEQVRDVLVPVRNQVVSVQAPPDAPRLEYVMSADRGYQYMSCRPNGDYIMGGMRNVVPSKQEHEDDDSTLNTAVSGALRKFMADVVKVPSVECEWAGVMGFTRDRLPLIGAIEHITGSTKNKGQYLAAGFTGHGMPRTFLCGRATAQLLLGQQLDNWFPPEFLVQHESRQSWWDNRAKSNL</sequence>
<dbReference type="Pfam" id="PF01266">
    <property type="entry name" value="DAO"/>
    <property type="match status" value="1"/>
</dbReference>
<organism evidence="2 3">
    <name type="scientific">Circinella minor</name>
    <dbReference type="NCBI Taxonomy" id="1195481"/>
    <lineage>
        <taxon>Eukaryota</taxon>
        <taxon>Fungi</taxon>
        <taxon>Fungi incertae sedis</taxon>
        <taxon>Mucoromycota</taxon>
        <taxon>Mucoromycotina</taxon>
        <taxon>Mucoromycetes</taxon>
        <taxon>Mucorales</taxon>
        <taxon>Lichtheimiaceae</taxon>
        <taxon>Circinella</taxon>
    </lineage>
</organism>
<dbReference type="OrthoDB" id="429143at2759"/>
<protein>
    <recommendedName>
        <fullName evidence="1">FAD dependent oxidoreductase domain-containing protein</fullName>
    </recommendedName>
</protein>
<dbReference type="SUPFAM" id="SSF51905">
    <property type="entry name" value="FAD/NAD(P)-binding domain"/>
    <property type="match status" value="1"/>
</dbReference>
<accession>A0A8H7VGN3</accession>
<keyword evidence="3" id="KW-1185">Reference proteome</keyword>
<evidence type="ECO:0000313" key="3">
    <source>
        <dbReference type="Proteomes" id="UP000646827"/>
    </source>
</evidence>